<organism evidence="1 2">
    <name type="scientific">Amphibalanus amphitrite</name>
    <name type="common">Striped barnacle</name>
    <name type="synonym">Balanus amphitrite</name>
    <dbReference type="NCBI Taxonomy" id="1232801"/>
    <lineage>
        <taxon>Eukaryota</taxon>
        <taxon>Metazoa</taxon>
        <taxon>Ecdysozoa</taxon>
        <taxon>Arthropoda</taxon>
        <taxon>Crustacea</taxon>
        <taxon>Multicrustacea</taxon>
        <taxon>Cirripedia</taxon>
        <taxon>Thoracica</taxon>
        <taxon>Thoracicalcarea</taxon>
        <taxon>Balanomorpha</taxon>
        <taxon>Balanoidea</taxon>
        <taxon>Balanidae</taxon>
        <taxon>Amphibalaninae</taxon>
        <taxon>Amphibalanus</taxon>
    </lineage>
</organism>
<sequence length="84" mass="9826">MKSTDQRKRNRTSITRLVLPFIDDQLTRSVQAVVRGSGQQDLGVAWTNDNTIKQHLIYRWQWKLDLIKDLLDKTKADPVHLPDE</sequence>
<proteinExistence type="predicted"/>
<name>A0A6A4WH95_AMPAM</name>
<evidence type="ECO:0000313" key="1">
    <source>
        <dbReference type="EMBL" id="KAF0304589.1"/>
    </source>
</evidence>
<keyword evidence="2" id="KW-1185">Reference proteome</keyword>
<evidence type="ECO:0000313" key="2">
    <source>
        <dbReference type="Proteomes" id="UP000440578"/>
    </source>
</evidence>
<dbReference type="AlphaFoldDB" id="A0A6A4WH95"/>
<dbReference type="EMBL" id="VIIS01000828">
    <property type="protein sequence ID" value="KAF0304589.1"/>
    <property type="molecule type" value="Genomic_DNA"/>
</dbReference>
<dbReference type="Proteomes" id="UP000440578">
    <property type="component" value="Unassembled WGS sequence"/>
</dbReference>
<protein>
    <submittedName>
        <fullName evidence="1">Uncharacterized protein</fullName>
    </submittedName>
</protein>
<reference evidence="1 2" key="1">
    <citation type="submission" date="2019-07" db="EMBL/GenBank/DDBJ databases">
        <title>Draft genome assembly of a fouling barnacle, Amphibalanus amphitrite (Darwin, 1854): The first reference genome for Thecostraca.</title>
        <authorList>
            <person name="Kim W."/>
        </authorList>
    </citation>
    <scope>NUCLEOTIDE SEQUENCE [LARGE SCALE GENOMIC DNA]</scope>
    <source>
        <strain evidence="1">SNU_AA5</strain>
        <tissue evidence="1">Soma without cirri and trophi</tissue>
    </source>
</reference>
<gene>
    <name evidence="1" type="ORF">FJT64_023588</name>
</gene>
<comment type="caution">
    <text evidence="1">The sequence shown here is derived from an EMBL/GenBank/DDBJ whole genome shotgun (WGS) entry which is preliminary data.</text>
</comment>
<accession>A0A6A4WH95</accession>